<evidence type="ECO:0008006" key="4">
    <source>
        <dbReference type="Google" id="ProtNLM"/>
    </source>
</evidence>
<dbReference type="EMBL" id="CP012199">
    <property type="protein sequence ID" value="AMG75768.1"/>
    <property type="molecule type" value="Genomic_DNA"/>
</dbReference>
<feature type="signal peptide" evidence="1">
    <location>
        <begin position="1"/>
        <end position="17"/>
    </location>
</feature>
<evidence type="ECO:0000256" key="1">
    <source>
        <dbReference type="SAM" id="SignalP"/>
    </source>
</evidence>
<reference evidence="2 3" key="1">
    <citation type="journal article" date="2016" name="BMC Genomics">
        <title>Genomic analysis of the nitrate-respiring Sphingopyxis granuli (formerly Sphingomonas macrogoltabida) strain TFA.</title>
        <authorList>
            <person name="Garcia-Romero I."/>
            <person name="Perez-Pulido A.J."/>
            <person name="Gonzalez-Flores Y.E."/>
            <person name="Reyes-Ramirez F."/>
            <person name="Santero E."/>
            <person name="Floriano B."/>
        </authorList>
    </citation>
    <scope>NUCLEOTIDE SEQUENCE [LARGE SCALE GENOMIC DNA]</scope>
    <source>
        <strain evidence="2 3">TFA</strain>
    </source>
</reference>
<protein>
    <recommendedName>
        <fullName evidence="4">Lipoprotein</fullName>
    </recommendedName>
</protein>
<keyword evidence="3" id="KW-1185">Reference proteome</keyword>
<dbReference type="RefSeq" id="WP_067185702.1">
    <property type="nucleotide sequence ID" value="NZ_CP012199.1"/>
</dbReference>
<evidence type="ECO:0000313" key="3">
    <source>
        <dbReference type="Proteomes" id="UP000058599"/>
    </source>
</evidence>
<feature type="chain" id="PRO_5041696355" description="Lipoprotein" evidence="1">
    <location>
        <begin position="18"/>
        <end position="104"/>
    </location>
</feature>
<gene>
    <name evidence="2" type="ORF">SGRAN_3425</name>
</gene>
<dbReference type="Proteomes" id="UP000058599">
    <property type="component" value="Chromosome"/>
</dbReference>
<proteinExistence type="predicted"/>
<dbReference type="PROSITE" id="PS51257">
    <property type="entry name" value="PROKAR_LIPOPROTEIN"/>
    <property type="match status" value="1"/>
</dbReference>
<name>A0AA86GVF3_9SPHN</name>
<evidence type="ECO:0000313" key="2">
    <source>
        <dbReference type="EMBL" id="AMG75768.1"/>
    </source>
</evidence>
<organism evidence="2 3">
    <name type="scientific">Sphingopyxis granuli</name>
    <dbReference type="NCBI Taxonomy" id="267128"/>
    <lineage>
        <taxon>Bacteria</taxon>
        <taxon>Pseudomonadati</taxon>
        <taxon>Pseudomonadota</taxon>
        <taxon>Alphaproteobacteria</taxon>
        <taxon>Sphingomonadales</taxon>
        <taxon>Sphingomonadaceae</taxon>
        <taxon>Sphingopyxis</taxon>
    </lineage>
</organism>
<accession>A0AA86GVF3</accession>
<keyword evidence="1" id="KW-0732">Signal</keyword>
<dbReference type="KEGG" id="sgi:SGRAN_3425"/>
<dbReference type="AlphaFoldDB" id="A0AA86GVF3"/>
<sequence>MKSCSVLSLLALSLALAGCATPETRLRTGLHDAGLSQAMAACMADRMVDRLSLVQLRRLSALGSLRDKRVTDLSLDQFRHKVRALKDAEILAVTTSSAAVCALR</sequence>